<dbReference type="PIRSF" id="PIRSF028757">
    <property type="entry name" value="LD-carboxypeptidase"/>
    <property type="match status" value="1"/>
</dbReference>
<dbReference type="Gene3D" id="3.50.30.60">
    <property type="entry name" value="LD-carboxypeptidase A C-terminal domain-like"/>
    <property type="match status" value="1"/>
</dbReference>
<feature type="domain" description="LD-carboxypeptidase N-terminal" evidence="7">
    <location>
        <begin position="5"/>
        <end position="117"/>
    </location>
</feature>
<dbReference type="GO" id="GO:0008236">
    <property type="term" value="F:serine-type peptidase activity"/>
    <property type="evidence" value="ECO:0007669"/>
    <property type="project" value="UniProtKB-KW"/>
</dbReference>
<protein>
    <submittedName>
        <fullName evidence="9">LD-carboxypeptidase</fullName>
    </submittedName>
</protein>
<dbReference type="Pfam" id="PF17676">
    <property type="entry name" value="Peptidase_S66C"/>
    <property type="match status" value="1"/>
</dbReference>
<keyword evidence="2" id="KW-0121">Carboxypeptidase</keyword>
<dbReference type="RefSeq" id="WP_265895747.1">
    <property type="nucleotide sequence ID" value="NZ_JAPIVE010000001.1"/>
</dbReference>
<dbReference type="InterPro" id="IPR027461">
    <property type="entry name" value="Carboxypeptidase_A_C_sf"/>
</dbReference>
<dbReference type="InterPro" id="IPR040449">
    <property type="entry name" value="Peptidase_S66_N"/>
</dbReference>
<dbReference type="GO" id="GO:0006508">
    <property type="term" value="P:proteolysis"/>
    <property type="evidence" value="ECO:0007669"/>
    <property type="project" value="UniProtKB-KW"/>
</dbReference>
<dbReference type="SUPFAM" id="SSF52317">
    <property type="entry name" value="Class I glutamine amidotransferase-like"/>
    <property type="match status" value="1"/>
</dbReference>
<name>A0AA42CTG2_9GAMM</name>
<dbReference type="InterPro" id="IPR040921">
    <property type="entry name" value="Peptidase_S66C"/>
</dbReference>
<evidence type="ECO:0000259" key="8">
    <source>
        <dbReference type="Pfam" id="PF17676"/>
    </source>
</evidence>
<evidence type="ECO:0000259" key="7">
    <source>
        <dbReference type="Pfam" id="PF02016"/>
    </source>
</evidence>
<dbReference type="SUPFAM" id="SSF141986">
    <property type="entry name" value="LD-carboxypeptidase A C-terminal domain-like"/>
    <property type="match status" value="1"/>
</dbReference>
<evidence type="ECO:0000313" key="10">
    <source>
        <dbReference type="Proteomes" id="UP001165678"/>
    </source>
</evidence>
<evidence type="ECO:0000256" key="1">
    <source>
        <dbReference type="ARBA" id="ARBA00010233"/>
    </source>
</evidence>
<evidence type="ECO:0000256" key="3">
    <source>
        <dbReference type="ARBA" id="ARBA00022670"/>
    </source>
</evidence>
<feature type="active site" description="Nucleophile" evidence="6">
    <location>
        <position position="98"/>
    </location>
</feature>
<organism evidence="9 10">
    <name type="scientific">Larsenimonas rhizosphaerae</name>
    <dbReference type="NCBI Taxonomy" id="2944682"/>
    <lineage>
        <taxon>Bacteria</taxon>
        <taxon>Pseudomonadati</taxon>
        <taxon>Pseudomonadota</taxon>
        <taxon>Gammaproteobacteria</taxon>
        <taxon>Oceanospirillales</taxon>
        <taxon>Halomonadaceae</taxon>
        <taxon>Larsenimonas</taxon>
    </lineage>
</organism>
<dbReference type="CDD" id="cd07025">
    <property type="entry name" value="Peptidase_S66"/>
    <property type="match status" value="1"/>
</dbReference>
<dbReference type="AlphaFoldDB" id="A0AA42CTG2"/>
<dbReference type="InterPro" id="IPR029062">
    <property type="entry name" value="Class_I_gatase-like"/>
</dbReference>
<dbReference type="Proteomes" id="UP001165678">
    <property type="component" value="Unassembled WGS sequence"/>
</dbReference>
<dbReference type="Pfam" id="PF02016">
    <property type="entry name" value="Peptidase_S66"/>
    <property type="match status" value="1"/>
</dbReference>
<dbReference type="GO" id="GO:0004180">
    <property type="term" value="F:carboxypeptidase activity"/>
    <property type="evidence" value="ECO:0007669"/>
    <property type="project" value="UniProtKB-KW"/>
</dbReference>
<keyword evidence="5" id="KW-0720">Serine protease</keyword>
<evidence type="ECO:0000256" key="5">
    <source>
        <dbReference type="ARBA" id="ARBA00022825"/>
    </source>
</evidence>
<dbReference type="PANTHER" id="PTHR30237:SF2">
    <property type="entry name" value="MUREIN TETRAPEPTIDE CARBOXYPEPTIDASE"/>
    <property type="match status" value="1"/>
</dbReference>
<gene>
    <name evidence="9" type="ORF">OQ287_05050</name>
</gene>
<comment type="caution">
    <text evidence="9">The sequence shown here is derived from an EMBL/GenBank/DDBJ whole genome shotgun (WGS) entry which is preliminary data.</text>
</comment>
<evidence type="ECO:0000256" key="6">
    <source>
        <dbReference type="PIRSR" id="PIRSR028757-1"/>
    </source>
</evidence>
<keyword evidence="3" id="KW-0645">Protease</keyword>
<feature type="active site" description="Charge relay system" evidence="6">
    <location>
        <position position="198"/>
    </location>
</feature>
<comment type="similarity">
    <text evidence="1">Belongs to the peptidase S66 family.</text>
</comment>
<feature type="active site" description="Charge relay system" evidence="6">
    <location>
        <position position="265"/>
    </location>
</feature>
<feature type="domain" description="LD-carboxypeptidase C-terminal" evidence="8">
    <location>
        <begin position="166"/>
        <end position="278"/>
    </location>
</feature>
<dbReference type="EMBL" id="JAPIVE010000001">
    <property type="protein sequence ID" value="MCX2523597.1"/>
    <property type="molecule type" value="Genomic_DNA"/>
</dbReference>
<dbReference type="Gene3D" id="3.40.50.10740">
    <property type="entry name" value="Class I glutamine amidotransferase-like"/>
    <property type="match status" value="1"/>
</dbReference>
<keyword evidence="10" id="KW-1185">Reference proteome</keyword>
<evidence type="ECO:0000313" key="9">
    <source>
        <dbReference type="EMBL" id="MCX2523597.1"/>
    </source>
</evidence>
<reference evidence="9" key="1">
    <citation type="submission" date="2022-11" db="EMBL/GenBank/DDBJ databases">
        <title>Larsenimonas rhizosphaerae sp. nov., isolated from a tidal mudflat.</title>
        <authorList>
            <person name="Lee S.D."/>
            <person name="Kim I.S."/>
        </authorList>
    </citation>
    <scope>NUCLEOTIDE SEQUENCE</scope>
    <source>
        <strain evidence="9">GH2-1</strain>
    </source>
</reference>
<evidence type="ECO:0000256" key="2">
    <source>
        <dbReference type="ARBA" id="ARBA00022645"/>
    </source>
</evidence>
<accession>A0AA42CTG2</accession>
<proteinExistence type="inferred from homology"/>
<dbReference type="PANTHER" id="PTHR30237">
    <property type="entry name" value="MURAMOYLTETRAPEPTIDE CARBOXYPEPTIDASE"/>
    <property type="match status" value="1"/>
</dbReference>
<dbReference type="InterPro" id="IPR003507">
    <property type="entry name" value="S66_fam"/>
</dbReference>
<keyword evidence="4" id="KW-0378">Hydrolase</keyword>
<dbReference type="InterPro" id="IPR027478">
    <property type="entry name" value="LdcA_N"/>
</dbReference>
<evidence type="ECO:0000256" key="4">
    <source>
        <dbReference type="ARBA" id="ARBA00022801"/>
    </source>
</evidence>
<sequence length="293" mass="32018">MPLSLVAPSGALDSARLEGCIRALKDQGIHFTVGRAVRARHRAMAGTVSQRIDDLHASFDDSHGGPVWALRGGYGGAQLLKQIDWQRLSVERPLIGYSDLTALLESARRHGRYGIHGPVLTEWCIHEEHDEDRINRQTSLDSVARILEGQLPRFEITPLILDAPLKGTVVGGNLTVLASLCGTPWALSPPSHSLLILEDVGEPLYRLERSLCQLLDSLPDEAIQAIILGEFVRCPGAEHDELIAMMTDHLTPRGIALASGLPVGHGPRNMAWPYGHPALLDLHSLDFNTPSHR</sequence>